<dbReference type="EMBL" id="JAAXPI010000006">
    <property type="protein sequence ID" value="NKZ03480.1"/>
    <property type="molecule type" value="Genomic_DNA"/>
</dbReference>
<dbReference type="Gene3D" id="3.90.1150.30">
    <property type="match status" value="1"/>
</dbReference>
<name>A0A846YRN6_9ACTN</name>
<evidence type="ECO:0000313" key="1">
    <source>
        <dbReference type="EMBL" id="NKZ03480.1"/>
    </source>
</evidence>
<dbReference type="Pfam" id="PF04237">
    <property type="entry name" value="YjbR"/>
    <property type="match status" value="1"/>
</dbReference>
<dbReference type="SUPFAM" id="SSF142906">
    <property type="entry name" value="YjbR-like"/>
    <property type="match status" value="1"/>
</dbReference>
<proteinExistence type="predicted"/>
<gene>
    <name evidence="1" type="ORF">HGB48_06930</name>
</gene>
<organism evidence="1 2">
    <name type="scientific">Actinomadura latina</name>
    <dbReference type="NCBI Taxonomy" id="163603"/>
    <lineage>
        <taxon>Bacteria</taxon>
        <taxon>Bacillati</taxon>
        <taxon>Actinomycetota</taxon>
        <taxon>Actinomycetes</taxon>
        <taxon>Streptosporangiales</taxon>
        <taxon>Thermomonosporaceae</taxon>
        <taxon>Actinomadura</taxon>
    </lineage>
</organism>
<dbReference type="Proteomes" id="UP000579250">
    <property type="component" value="Unassembled WGS sequence"/>
</dbReference>
<dbReference type="InterPro" id="IPR038056">
    <property type="entry name" value="YjbR-like_sf"/>
</dbReference>
<accession>A0A846YRN6</accession>
<evidence type="ECO:0000313" key="2">
    <source>
        <dbReference type="Proteomes" id="UP000579250"/>
    </source>
</evidence>
<reference evidence="1 2" key="1">
    <citation type="submission" date="2020-04" db="EMBL/GenBank/DDBJ databases">
        <title>MicrobeNet Type strains.</title>
        <authorList>
            <person name="Nicholson A.C."/>
        </authorList>
    </citation>
    <scope>NUCLEOTIDE SEQUENCE [LARGE SCALE GENOMIC DNA]</scope>
    <source>
        <strain evidence="1 2">ATCC BAA-277</strain>
    </source>
</reference>
<protein>
    <submittedName>
        <fullName evidence="1">MmcQ/YjbR family DNA-binding protein</fullName>
    </submittedName>
</protein>
<sequence length="108" mass="11932">MEQFLETAHGLPEVTENESYGGMTGFKVRGKGFAYLNEAAETVMLKATRDEQAALVAEAPDVFSPSWASGRFAWVNVNLSRVDREELAELVTEAWRLSAPKRLAADRA</sequence>
<dbReference type="InterPro" id="IPR058532">
    <property type="entry name" value="YjbR/MT2646/Rv2570-like"/>
</dbReference>
<keyword evidence="2" id="KW-1185">Reference proteome</keyword>
<dbReference type="GO" id="GO:0003677">
    <property type="term" value="F:DNA binding"/>
    <property type="evidence" value="ECO:0007669"/>
    <property type="project" value="UniProtKB-KW"/>
</dbReference>
<keyword evidence="1" id="KW-0238">DNA-binding</keyword>
<dbReference type="AlphaFoldDB" id="A0A846YRN6"/>
<comment type="caution">
    <text evidence="1">The sequence shown here is derived from an EMBL/GenBank/DDBJ whole genome shotgun (WGS) entry which is preliminary data.</text>
</comment>